<dbReference type="InterPro" id="IPR007110">
    <property type="entry name" value="Ig-like_dom"/>
</dbReference>
<sequence>MLSCCFLTKNIPRVHRSVFTHKVVVSAFPGEYVMLECLSDTKITDNMGVYWTRTDEDQDRHVLFYRDGHSDPINQDPRYKHRVKLAEHNLEKNLSLIIRHLIDSDSAEYQSMAANRCDLPGGGCGSLKI</sequence>
<evidence type="ECO:0000256" key="10">
    <source>
        <dbReference type="ARBA" id="ARBA00023319"/>
    </source>
</evidence>
<dbReference type="Ensembl" id="ENSPMGT00000005901.1">
    <property type="protein sequence ID" value="ENSPMGP00000005559.1"/>
    <property type="gene ID" value="ENSPMGG00000004666.1"/>
</dbReference>
<keyword evidence="6" id="KW-0472">Membrane</keyword>
<dbReference type="GO" id="GO:0071222">
    <property type="term" value="P:cellular response to lipopolysaccharide"/>
    <property type="evidence" value="ECO:0007669"/>
    <property type="project" value="TreeGrafter"/>
</dbReference>
<reference evidence="12" key="2">
    <citation type="submission" date="2025-09" db="UniProtKB">
        <authorList>
            <consortium name="Ensembl"/>
        </authorList>
    </citation>
    <scope>IDENTIFICATION</scope>
</reference>
<evidence type="ECO:0000313" key="13">
    <source>
        <dbReference type="Proteomes" id="UP000261520"/>
    </source>
</evidence>
<evidence type="ECO:0000256" key="3">
    <source>
        <dbReference type="ARBA" id="ARBA00022692"/>
    </source>
</evidence>
<organism evidence="12 13">
    <name type="scientific">Periophthalmus magnuspinnatus</name>
    <dbReference type="NCBI Taxonomy" id="409849"/>
    <lineage>
        <taxon>Eukaryota</taxon>
        <taxon>Metazoa</taxon>
        <taxon>Chordata</taxon>
        <taxon>Craniata</taxon>
        <taxon>Vertebrata</taxon>
        <taxon>Euteleostomi</taxon>
        <taxon>Actinopterygii</taxon>
        <taxon>Neopterygii</taxon>
        <taxon>Teleostei</taxon>
        <taxon>Neoteleostei</taxon>
        <taxon>Acanthomorphata</taxon>
        <taxon>Gobiaria</taxon>
        <taxon>Gobiiformes</taxon>
        <taxon>Gobioidei</taxon>
        <taxon>Gobiidae</taxon>
        <taxon>Oxudercinae</taxon>
        <taxon>Periophthalmus</taxon>
    </lineage>
</organism>
<keyword evidence="8" id="KW-0675">Receptor</keyword>
<keyword evidence="4" id="KW-0732">Signal</keyword>
<dbReference type="PANTHER" id="PTHR25466">
    <property type="entry name" value="T-LYMPHOCYTE ACTIVATION ANTIGEN"/>
    <property type="match status" value="1"/>
</dbReference>
<evidence type="ECO:0000259" key="11">
    <source>
        <dbReference type="PROSITE" id="PS50835"/>
    </source>
</evidence>
<dbReference type="Proteomes" id="UP000261520">
    <property type="component" value="Unplaced"/>
</dbReference>
<dbReference type="GO" id="GO:0006955">
    <property type="term" value="P:immune response"/>
    <property type="evidence" value="ECO:0007669"/>
    <property type="project" value="TreeGrafter"/>
</dbReference>
<keyword evidence="7" id="KW-1015">Disulfide bond</keyword>
<dbReference type="Gene3D" id="2.60.40.10">
    <property type="entry name" value="Immunoglobulins"/>
    <property type="match status" value="1"/>
</dbReference>
<dbReference type="PANTHER" id="PTHR25466:SF9">
    <property type="entry name" value="FIBRONECTIN TYPE-III DOMAIN-CONTAINING PROTEIN"/>
    <property type="match status" value="1"/>
</dbReference>
<keyword evidence="9" id="KW-0325">Glycoprotein</keyword>
<dbReference type="GO" id="GO:0031295">
    <property type="term" value="P:T cell costimulation"/>
    <property type="evidence" value="ECO:0007669"/>
    <property type="project" value="TreeGrafter"/>
</dbReference>
<keyword evidence="3" id="KW-0812">Transmembrane</keyword>
<reference evidence="12" key="1">
    <citation type="submission" date="2025-08" db="UniProtKB">
        <authorList>
            <consortium name="Ensembl"/>
        </authorList>
    </citation>
    <scope>IDENTIFICATION</scope>
</reference>
<keyword evidence="13" id="KW-1185">Reference proteome</keyword>
<evidence type="ECO:0000256" key="4">
    <source>
        <dbReference type="ARBA" id="ARBA00022729"/>
    </source>
</evidence>
<dbReference type="InterPro" id="IPR013783">
    <property type="entry name" value="Ig-like_fold"/>
</dbReference>
<dbReference type="GO" id="GO:0042102">
    <property type="term" value="P:positive regulation of T cell proliferation"/>
    <property type="evidence" value="ECO:0007669"/>
    <property type="project" value="TreeGrafter"/>
</dbReference>
<evidence type="ECO:0000256" key="1">
    <source>
        <dbReference type="ARBA" id="ARBA00004251"/>
    </source>
</evidence>
<dbReference type="InterPro" id="IPR013106">
    <property type="entry name" value="Ig_V-set"/>
</dbReference>
<accession>A0A3B3ZM59</accession>
<feature type="domain" description="Ig-like" evidence="11">
    <location>
        <begin position="12"/>
        <end position="115"/>
    </location>
</feature>
<dbReference type="AlphaFoldDB" id="A0A3B3ZM59"/>
<dbReference type="GO" id="GO:0007166">
    <property type="term" value="P:cell surface receptor signaling pathway"/>
    <property type="evidence" value="ECO:0007669"/>
    <property type="project" value="TreeGrafter"/>
</dbReference>
<dbReference type="GO" id="GO:0009897">
    <property type="term" value="C:external side of plasma membrane"/>
    <property type="evidence" value="ECO:0007669"/>
    <property type="project" value="TreeGrafter"/>
</dbReference>
<evidence type="ECO:0000256" key="7">
    <source>
        <dbReference type="ARBA" id="ARBA00023157"/>
    </source>
</evidence>
<keyword evidence="2" id="KW-1003">Cell membrane</keyword>
<dbReference type="PROSITE" id="PS50835">
    <property type="entry name" value="IG_LIKE"/>
    <property type="match status" value="1"/>
</dbReference>
<evidence type="ECO:0000313" key="12">
    <source>
        <dbReference type="Ensembl" id="ENSPMGP00000005559.1"/>
    </source>
</evidence>
<dbReference type="SUPFAM" id="SSF48726">
    <property type="entry name" value="Immunoglobulin"/>
    <property type="match status" value="1"/>
</dbReference>
<comment type="subcellular location">
    <subcellularLocation>
        <location evidence="1">Cell membrane</location>
        <topology evidence="1">Single-pass type I membrane protein</topology>
    </subcellularLocation>
</comment>
<keyword evidence="5" id="KW-1133">Transmembrane helix</keyword>
<dbReference type="GO" id="GO:0042130">
    <property type="term" value="P:negative regulation of T cell proliferation"/>
    <property type="evidence" value="ECO:0007669"/>
    <property type="project" value="TreeGrafter"/>
</dbReference>
<evidence type="ECO:0000256" key="5">
    <source>
        <dbReference type="ARBA" id="ARBA00022989"/>
    </source>
</evidence>
<evidence type="ECO:0000256" key="9">
    <source>
        <dbReference type="ARBA" id="ARBA00023180"/>
    </source>
</evidence>
<dbReference type="InterPro" id="IPR036179">
    <property type="entry name" value="Ig-like_dom_sf"/>
</dbReference>
<protein>
    <recommendedName>
        <fullName evidence="11">Ig-like domain-containing protein</fullName>
    </recommendedName>
</protein>
<keyword evidence="10" id="KW-0393">Immunoglobulin domain</keyword>
<evidence type="ECO:0000256" key="8">
    <source>
        <dbReference type="ARBA" id="ARBA00023170"/>
    </source>
</evidence>
<proteinExistence type="predicted"/>
<evidence type="ECO:0000256" key="6">
    <source>
        <dbReference type="ARBA" id="ARBA00023136"/>
    </source>
</evidence>
<evidence type="ECO:0000256" key="2">
    <source>
        <dbReference type="ARBA" id="ARBA00022475"/>
    </source>
</evidence>
<dbReference type="InterPro" id="IPR051713">
    <property type="entry name" value="T-cell_Activation_Regulation"/>
</dbReference>
<name>A0A3B3ZM59_9GOBI</name>
<dbReference type="Pfam" id="PF07686">
    <property type="entry name" value="V-set"/>
    <property type="match status" value="1"/>
</dbReference>